<proteinExistence type="predicted"/>
<dbReference type="AlphaFoldDB" id="A0A8R7V6L7"/>
<protein>
    <submittedName>
        <fullName evidence="2">Uncharacterized protein</fullName>
    </submittedName>
</protein>
<reference evidence="3" key="1">
    <citation type="journal article" date="2013" name="Nature">
        <title>Draft genome of the wheat A-genome progenitor Triticum urartu.</title>
        <authorList>
            <person name="Ling H.Q."/>
            <person name="Zhao S."/>
            <person name="Liu D."/>
            <person name="Wang J."/>
            <person name="Sun H."/>
            <person name="Zhang C."/>
            <person name="Fan H."/>
            <person name="Li D."/>
            <person name="Dong L."/>
            <person name="Tao Y."/>
            <person name="Gao C."/>
            <person name="Wu H."/>
            <person name="Li Y."/>
            <person name="Cui Y."/>
            <person name="Guo X."/>
            <person name="Zheng S."/>
            <person name="Wang B."/>
            <person name="Yu K."/>
            <person name="Liang Q."/>
            <person name="Yang W."/>
            <person name="Lou X."/>
            <person name="Chen J."/>
            <person name="Feng M."/>
            <person name="Jian J."/>
            <person name="Zhang X."/>
            <person name="Luo G."/>
            <person name="Jiang Y."/>
            <person name="Liu J."/>
            <person name="Wang Z."/>
            <person name="Sha Y."/>
            <person name="Zhang B."/>
            <person name="Wu H."/>
            <person name="Tang D."/>
            <person name="Shen Q."/>
            <person name="Xue P."/>
            <person name="Zou S."/>
            <person name="Wang X."/>
            <person name="Liu X."/>
            <person name="Wang F."/>
            <person name="Yang Y."/>
            <person name="An X."/>
            <person name="Dong Z."/>
            <person name="Zhang K."/>
            <person name="Zhang X."/>
            <person name="Luo M.C."/>
            <person name="Dvorak J."/>
            <person name="Tong Y."/>
            <person name="Wang J."/>
            <person name="Yang H."/>
            <person name="Li Z."/>
            <person name="Wang D."/>
            <person name="Zhang A."/>
            <person name="Wang J."/>
        </authorList>
    </citation>
    <scope>NUCLEOTIDE SEQUENCE</scope>
    <source>
        <strain evidence="3">cv. G1812</strain>
    </source>
</reference>
<gene>
    <name evidence="2" type="primary">LOC125520373</name>
</gene>
<dbReference type="Proteomes" id="UP000015106">
    <property type="component" value="Chromosome 7"/>
</dbReference>
<accession>A0A8R7V6L7</accession>
<name>A0A8R7V6L7_TRIUA</name>
<reference evidence="2" key="3">
    <citation type="submission" date="2022-06" db="UniProtKB">
        <authorList>
            <consortium name="EnsemblPlants"/>
        </authorList>
    </citation>
    <scope>IDENTIFICATION</scope>
</reference>
<evidence type="ECO:0000256" key="1">
    <source>
        <dbReference type="SAM" id="MobiDB-lite"/>
    </source>
</evidence>
<sequence>MADGEHLVPLGAAGAGDVAARPGAEAVRAGLDLDVGALAGADAAHPHDAHEEVSHRLHQVVRRLHRLDGLAGGREPPGDDAGRGGRVVIRPEAAARVSGDADMPVARRHPFLAELRRVHFCPVGPRPWFTLRLRLRLRLWLRWHHPGVHHGTVRTMHHRAVWPMHRRRHHVAVHHGRRHHGTVWPVHGSFLHDDDRRLRLRLLHLHGGLRRLWELRWELPGLFRRDLGRRRVVSPLGRPVLRRRRGRHGRLVVVVDLEADLAADPAEQAALLEREVDDALLAAARELGAVDADAAEEVVLAAPGAAAGGVEAAVVVERDVERLGVHGGRVGHGELEALVPLRVEVPRHGPRALALSVEVGHRVGAGGAEPVLGHQVPRVHHLHRQPAHHLPVRVRRPPVRHGSELGDGGALSRGADDGK</sequence>
<reference evidence="2" key="2">
    <citation type="submission" date="2018-03" db="EMBL/GenBank/DDBJ databases">
        <title>The Triticum urartu genome reveals the dynamic nature of wheat genome evolution.</title>
        <authorList>
            <person name="Ling H."/>
            <person name="Ma B."/>
            <person name="Shi X."/>
            <person name="Liu H."/>
            <person name="Dong L."/>
            <person name="Sun H."/>
            <person name="Cao Y."/>
            <person name="Gao Q."/>
            <person name="Zheng S."/>
            <person name="Li Y."/>
            <person name="Yu Y."/>
            <person name="Du H."/>
            <person name="Qi M."/>
            <person name="Li Y."/>
            <person name="Yu H."/>
            <person name="Cui Y."/>
            <person name="Wang N."/>
            <person name="Chen C."/>
            <person name="Wu H."/>
            <person name="Zhao Y."/>
            <person name="Zhang J."/>
            <person name="Li Y."/>
            <person name="Zhou W."/>
            <person name="Zhang B."/>
            <person name="Hu W."/>
            <person name="Eijk M."/>
            <person name="Tang J."/>
            <person name="Witsenboer H."/>
            <person name="Zhao S."/>
            <person name="Li Z."/>
            <person name="Zhang A."/>
            <person name="Wang D."/>
            <person name="Liang C."/>
        </authorList>
    </citation>
    <scope>NUCLEOTIDE SEQUENCE [LARGE SCALE GENOMIC DNA]</scope>
    <source>
        <strain evidence="2">cv. G1812</strain>
    </source>
</reference>
<organism evidence="2 3">
    <name type="scientific">Triticum urartu</name>
    <name type="common">Red wild einkorn</name>
    <name type="synonym">Crithodium urartu</name>
    <dbReference type="NCBI Taxonomy" id="4572"/>
    <lineage>
        <taxon>Eukaryota</taxon>
        <taxon>Viridiplantae</taxon>
        <taxon>Streptophyta</taxon>
        <taxon>Embryophyta</taxon>
        <taxon>Tracheophyta</taxon>
        <taxon>Spermatophyta</taxon>
        <taxon>Magnoliopsida</taxon>
        <taxon>Liliopsida</taxon>
        <taxon>Poales</taxon>
        <taxon>Poaceae</taxon>
        <taxon>BOP clade</taxon>
        <taxon>Pooideae</taxon>
        <taxon>Triticodae</taxon>
        <taxon>Triticeae</taxon>
        <taxon>Triticinae</taxon>
        <taxon>Triticum</taxon>
    </lineage>
</organism>
<feature type="region of interest" description="Disordered" evidence="1">
    <location>
        <begin position="394"/>
        <end position="419"/>
    </location>
</feature>
<keyword evidence="3" id="KW-1185">Reference proteome</keyword>
<evidence type="ECO:0000313" key="3">
    <source>
        <dbReference type="Proteomes" id="UP000015106"/>
    </source>
</evidence>
<dbReference type="EnsemblPlants" id="TuG1812G0700005257.01.T01">
    <property type="protein sequence ID" value="TuG1812G0700005257.01.T01.cds293483"/>
    <property type="gene ID" value="TuG1812G0700005257.01"/>
</dbReference>
<dbReference type="Gramene" id="TuG1812G0700005257.01.T01">
    <property type="protein sequence ID" value="TuG1812G0700005257.01.T01.cds293483"/>
    <property type="gene ID" value="TuG1812G0700005257.01"/>
</dbReference>
<evidence type="ECO:0000313" key="2">
    <source>
        <dbReference type="EnsemblPlants" id="TuG1812G0700005257.01.T01.cds293483"/>
    </source>
</evidence>